<sequence>GGPSSARLARPGLLLPPVRPVLLLPASVGWDPPPPPERDLLEPNSETRAEAAPDMMAPLLPGQPSSPLFERKGSTSSRAVATADAETASRRCRAAATQVGPSPPSPLRLARVLPRALVRARPLPLSPLPFNTAPLCCDRRRGLQV</sequence>
<dbReference type="AlphaFoldDB" id="A0A8J4B718"/>
<evidence type="ECO:0000256" key="1">
    <source>
        <dbReference type="SAM" id="MobiDB-lite"/>
    </source>
</evidence>
<protein>
    <submittedName>
        <fullName evidence="2">Uncharacterized protein</fullName>
    </submittedName>
</protein>
<feature type="compositionally biased region" description="Basic and acidic residues" evidence="1">
    <location>
        <begin position="36"/>
        <end position="51"/>
    </location>
</feature>
<keyword evidence="3" id="KW-1185">Reference proteome</keyword>
<reference evidence="2" key="1">
    <citation type="journal article" date="2021" name="Proc. Natl. Acad. Sci. U.S.A.">
        <title>Three genomes in the algal genus Volvox reveal the fate of a haploid sex-determining region after a transition to homothallism.</title>
        <authorList>
            <person name="Yamamoto K."/>
            <person name="Hamaji T."/>
            <person name="Kawai-Toyooka H."/>
            <person name="Matsuzaki R."/>
            <person name="Takahashi F."/>
            <person name="Nishimura Y."/>
            <person name="Kawachi M."/>
            <person name="Noguchi H."/>
            <person name="Minakuchi Y."/>
            <person name="Umen J.G."/>
            <person name="Toyoda A."/>
            <person name="Nozaki H."/>
        </authorList>
    </citation>
    <scope>NUCLEOTIDE SEQUENCE</scope>
    <source>
        <strain evidence="2">NIES-3780</strain>
    </source>
</reference>
<comment type="caution">
    <text evidence="2">The sequence shown here is derived from an EMBL/GenBank/DDBJ whole genome shotgun (WGS) entry which is preliminary data.</text>
</comment>
<dbReference type="EMBL" id="BNCO01000021">
    <property type="protein sequence ID" value="GIL55429.1"/>
    <property type="molecule type" value="Genomic_DNA"/>
</dbReference>
<feature type="region of interest" description="Disordered" evidence="1">
    <location>
        <begin position="24"/>
        <end position="107"/>
    </location>
</feature>
<evidence type="ECO:0000313" key="3">
    <source>
        <dbReference type="Proteomes" id="UP000747399"/>
    </source>
</evidence>
<gene>
    <name evidence="2" type="ORF">Vafri_10987</name>
</gene>
<proteinExistence type="predicted"/>
<dbReference type="Proteomes" id="UP000747399">
    <property type="component" value="Unassembled WGS sequence"/>
</dbReference>
<name>A0A8J4B718_9CHLO</name>
<organism evidence="2 3">
    <name type="scientific">Volvox africanus</name>
    <dbReference type="NCBI Taxonomy" id="51714"/>
    <lineage>
        <taxon>Eukaryota</taxon>
        <taxon>Viridiplantae</taxon>
        <taxon>Chlorophyta</taxon>
        <taxon>core chlorophytes</taxon>
        <taxon>Chlorophyceae</taxon>
        <taxon>CS clade</taxon>
        <taxon>Chlamydomonadales</taxon>
        <taxon>Volvocaceae</taxon>
        <taxon>Volvox</taxon>
    </lineage>
</organism>
<evidence type="ECO:0000313" key="2">
    <source>
        <dbReference type="EMBL" id="GIL55429.1"/>
    </source>
</evidence>
<feature type="non-terminal residue" evidence="2">
    <location>
        <position position="1"/>
    </location>
</feature>
<accession>A0A8J4B718</accession>